<dbReference type="RefSeq" id="WP_331790963.1">
    <property type="nucleotide sequence ID" value="NZ_BAAAUO010000005.1"/>
</dbReference>
<protein>
    <submittedName>
        <fullName evidence="6">ABC transporter ATP-binding protein</fullName>
    </submittedName>
</protein>
<keyword evidence="7" id="KW-1185">Reference proteome</keyword>
<keyword evidence="1" id="KW-0813">Transport</keyword>
<organism evidence="6 7">
    <name type="scientific">Microbacterium schleiferi</name>
    <dbReference type="NCBI Taxonomy" id="69362"/>
    <lineage>
        <taxon>Bacteria</taxon>
        <taxon>Bacillati</taxon>
        <taxon>Actinomycetota</taxon>
        <taxon>Actinomycetes</taxon>
        <taxon>Micrococcales</taxon>
        <taxon>Microbacteriaceae</taxon>
        <taxon>Microbacterium</taxon>
    </lineage>
</organism>
<evidence type="ECO:0000256" key="2">
    <source>
        <dbReference type="ARBA" id="ARBA00022741"/>
    </source>
</evidence>
<dbReference type="PROSITE" id="PS50893">
    <property type="entry name" value="ABC_TRANSPORTER_2"/>
    <property type="match status" value="1"/>
</dbReference>
<feature type="region of interest" description="Disordered" evidence="4">
    <location>
        <begin position="301"/>
        <end position="320"/>
    </location>
</feature>
<reference evidence="6 7" key="1">
    <citation type="submission" date="2024-01" db="EMBL/GenBank/DDBJ databases">
        <title>the genome sequence of strain Microbacterium schleiferi NBRC 15075.</title>
        <authorList>
            <person name="Ding Y."/>
            <person name="Zhang G."/>
        </authorList>
    </citation>
    <scope>NUCLEOTIDE SEQUENCE [LARGE SCALE GENOMIC DNA]</scope>
    <source>
        <strain evidence="6 7">NBRC 15075</strain>
    </source>
</reference>
<evidence type="ECO:0000256" key="4">
    <source>
        <dbReference type="SAM" id="MobiDB-lite"/>
    </source>
</evidence>
<feature type="domain" description="ABC transporter" evidence="5">
    <location>
        <begin position="17"/>
        <end position="242"/>
    </location>
</feature>
<dbReference type="EMBL" id="JAZHOV010000002">
    <property type="protein sequence ID" value="MEF2254407.1"/>
    <property type="molecule type" value="Genomic_DNA"/>
</dbReference>
<dbReference type="PANTHER" id="PTHR42939:SF1">
    <property type="entry name" value="ABC TRANSPORTER ATP-BINDING PROTEIN ALBC-RELATED"/>
    <property type="match status" value="1"/>
</dbReference>
<dbReference type="GO" id="GO:0005524">
    <property type="term" value="F:ATP binding"/>
    <property type="evidence" value="ECO:0007669"/>
    <property type="project" value="UniProtKB-KW"/>
</dbReference>
<accession>A0ABU7V402</accession>
<evidence type="ECO:0000259" key="5">
    <source>
        <dbReference type="PROSITE" id="PS50893"/>
    </source>
</evidence>
<keyword evidence="3 6" id="KW-0067">ATP-binding</keyword>
<dbReference type="Proteomes" id="UP001351900">
    <property type="component" value="Unassembled WGS sequence"/>
</dbReference>
<proteinExistence type="predicted"/>
<dbReference type="InterPro" id="IPR003593">
    <property type="entry name" value="AAA+_ATPase"/>
</dbReference>
<sequence>MTINDVAPPSGAADTVIEVRNLTKRYRDTVAVDDVSFSIHKNTIYGLLGRNGAGKTTVMSILTAQNFATSGDVRVFDEHPYENARVLRRMCFVRESQKYPDDAKPIHAFATAKLFFPNWNQELADRLIADFRLPVRTRIKKLSRGQLSAVGVIIGLASRAEVTFFDEPYLGLDAVARQIFYDRLLEDYTEHPRTVILSSHLIDEVSNLIERVLVIDRGQIIMDAATDDVRDQATAIVGDAAAVDAFVAGREVLHRESLGRVASVTIAGALSPDERSRLTASGLDIGPVSLQQLIVRTTQHADDTDAAASDTRTTTKGGRR</sequence>
<dbReference type="InterPro" id="IPR003439">
    <property type="entry name" value="ABC_transporter-like_ATP-bd"/>
</dbReference>
<dbReference type="SUPFAM" id="SSF52540">
    <property type="entry name" value="P-loop containing nucleoside triphosphate hydrolases"/>
    <property type="match status" value="1"/>
</dbReference>
<gene>
    <name evidence="6" type="ORF">V2V91_04545</name>
</gene>
<dbReference type="PANTHER" id="PTHR42939">
    <property type="entry name" value="ABC TRANSPORTER ATP-BINDING PROTEIN ALBC-RELATED"/>
    <property type="match status" value="1"/>
</dbReference>
<evidence type="ECO:0000313" key="7">
    <source>
        <dbReference type="Proteomes" id="UP001351900"/>
    </source>
</evidence>
<evidence type="ECO:0000313" key="6">
    <source>
        <dbReference type="EMBL" id="MEF2254407.1"/>
    </source>
</evidence>
<dbReference type="SMART" id="SM00382">
    <property type="entry name" value="AAA"/>
    <property type="match status" value="1"/>
</dbReference>
<dbReference type="InterPro" id="IPR051782">
    <property type="entry name" value="ABC_Transporter_VariousFunc"/>
</dbReference>
<keyword evidence="2" id="KW-0547">Nucleotide-binding</keyword>
<comment type="caution">
    <text evidence="6">The sequence shown here is derived from an EMBL/GenBank/DDBJ whole genome shotgun (WGS) entry which is preliminary data.</text>
</comment>
<evidence type="ECO:0000256" key="1">
    <source>
        <dbReference type="ARBA" id="ARBA00022448"/>
    </source>
</evidence>
<dbReference type="InterPro" id="IPR027417">
    <property type="entry name" value="P-loop_NTPase"/>
</dbReference>
<dbReference type="Pfam" id="PF00005">
    <property type="entry name" value="ABC_tran"/>
    <property type="match status" value="1"/>
</dbReference>
<evidence type="ECO:0000256" key="3">
    <source>
        <dbReference type="ARBA" id="ARBA00022840"/>
    </source>
</evidence>
<dbReference type="Gene3D" id="3.40.50.300">
    <property type="entry name" value="P-loop containing nucleotide triphosphate hydrolases"/>
    <property type="match status" value="1"/>
</dbReference>
<name>A0ABU7V402_9MICO</name>
<feature type="compositionally biased region" description="Low complexity" evidence="4">
    <location>
        <begin position="306"/>
        <end position="320"/>
    </location>
</feature>
<dbReference type="CDD" id="cd03230">
    <property type="entry name" value="ABC_DR_subfamily_A"/>
    <property type="match status" value="1"/>
</dbReference>